<dbReference type="GO" id="GO:0008201">
    <property type="term" value="F:heparin binding"/>
    <property type="evidence" value="ECO:0007669"/>
    <property type="project" value="TreeGrafter"/>
</dbReference>
<evidence type="ECO:0000313" key="4">
    <source>
        <dbReference type="Proteomes" id="UP000515159"/>
    </source>
</evidence>
<dbReference type="PANTHER" id="PTHR46544">
    <property type="entry name" value="EXTRACELLULAR MATRIX PROTEIN 2-RELATED"/>
    <property type="match status" value="1"/>
</dbReference>
<protein>
    <submittedName>
        <fullName evidence="5">Extracellular matrix protein 2</fullName>
    </submittedName>
</protein>
<dbReference type="CTD" id="518106"/>
<dbReference type="InterPro" id="IPR003591">
    <property type="entry name" value="Leu-rich_rpt_typical-subtyp"/>
</dbReference>
<name>A0A6P8SFY6_GEOSA</name>
<gene>
    <name evidence="5" type="primary">LOC117368146</name>
</gene>
<dbReference type="SUPFAM" id="SSF52058">
    <property type="entry name" value="L domain-like"/>
    <property type="match status" value="1"/>
</dbReference>
<keyword evidence="2" id="KW-0677">Repeat</keyword>
<reference evidence="5" key="1">
    <citation type="submission" date="2025-08" db="UniProtKB">
        <authorList>
            <consortium name="RefSeq"/>
        </authorList>
    </citation>
    <scope>IDENTIFICATION</scope>
</reference>
<dbReference type="PANTHER" id="PTHR46544:SF2">
    <property type="entry name" value="EXTRACELLULAR MATRIX PROTEIN 2-RELATED"/>
    <property type="match status" value="1"/>
</dbReference>
<evidence type="ECO:0000256" key="2">
    <source>
        <dbReference type="ARBA" id="ARBA00022737"/>
    </source>
</evidence>
<dbReference type="InterPro" id="IPR001611">
    <property type="entry name" value="Leu-rich_rpt"/>
</dbReference>
<dbReference type="GO" id="GO:0070052">
    <property type="term" value="F:collagen V binding"/>
    <property type="evidence" value="ECO:0007669"/>
    <property type="project" value="TreeGrafter"/>
</dbReference>
<dbReference type="KEGG" id="gsh:117368146"/>
<feature type="compositionally biased region" description="Polar residues" evidence="3">
    <location>
        <begin position="1"/>
        <end position="11"/>
    </location>
</feature>
<dbReference type="Pfam" id="PF00560">
    <property type="entry name" value="LRR_1"/>
    <property type="match status" value="1"/>
</dbReference>
<feature type="region of interest" description="Disordered" evidence="3">
    <location>
        <begin position="1"/>
        <end position="24"/>
    </location>
</feature>
<accession>A0A6P8SFY6</accession>
<dbReference type="InterPro" id="IPR043184">
    <property type="entry name" value="ECM2"/>
</dbReference>
<dbReference type="AlphaFoldDB" id="A0A6P8SFY6"/>
<evidence type="ECO:0000256" key="1">
    <source>
        <dbReference type="ARBA" id="ARBA00022614"/>
    </source>
</evidence>
<dbReference type="SMART" id="SM00369">
    <property type="entry name" value="LRR_TYP"/>
    <property type="match status" value="3"/>
</dbReference>
<keyword evidence="1" id="KW-0433">Leucine-rich repeat</keyword>
<proteinExistence type="predicted"/>
<dbReference type="InterPro" id="IPR032675">
    <property type="entry name" value="LRR_dom_sf"/>
</dbReference>
<dbReference type="GO" id="GO:0030198">
    <property type="term" value="P:extracellular matrix organization"/>
    <property type="evidence" value="ECO:0007669"/>
    <property type="project" value="TreeGrafter"/>
</dbReference>
<dbReference type="GO" id="GO:0010811">
    <property type="term" value="P:positive regulation of cell-substrate adhesion"/>
    <property type="evidence" value="ECO:0007669"/>
    <property type="project" value="TreeGrafter"/>
</dbReference>
<organism evidence="4 5">
    <name type="scientific">Geotrypetes seraphini</name>
    <name type="common">Gaboon caecilian</name>
    <name type="synonym">Caecilia seraphini</name>
    <dbReference type="NCBI Taxonomy" id="260995"/>
    <lineage>
        <taxon>Eukaryota</taxon>
        <taxon>Metazoa</taxon>
        <taxon>Chordata</taxon>
        <taxon>Craniata</taxon>
        <taxon>Vertebrata</taxon>
        <taxon>Euteleostomi</taxon>
        <taxon>Amphibia</taxon>
        <taxon>Gymnophiona</taxon>
        <taxon>Geotrypetes</taxon>
    </lineage>
</organism>
<keyword evidence="4" id="KW-1185">Reference proteome</keyword>
<dbReference type="Pfam" id="PF13855">
    <property type="entry name" value="LRR_8"/>
    <property type="match status" value="1"/>
</dbReference>
<dbReference type="InParanoid" id="A0A6P8SFY6"/>
<dbReference type="GO" id="GO:0031012">
    <property type="term" value="C:extracellular matrix"/>
    <property type="evidence" value="ECO:0007669"/>
    <property type="project" value="TreeGrafter"/>
</dbReference>
<dbReference type="OrthoDB" id="676979at2759"/>
<dbReference type="GeneID" id="117368146"/>
<dbReference type="RefSeq" id="XP_033817404.1">
    <property type="nucleotide sequence ID" value="XM_033961513.1"/>
</dbReference>
<dbReference type="Proteomes" id="UP000515159">
    <property type="component" value="Chromosome 1"/>
</dbReference>
<evidence type="ECO:0000313" key="5">
    <source>
        <dbReference type="RefSeq" id="XP_033817404.1"/>
    </source>
</evidence>
<dbReference type="FunFam" id="3.80.10.10:FF:000284">
    <property type="entry name" value="extracellular matrix protein 2 isoform X1"/>
    <property type="match status" value="1"/>
</dbReference>
<sequence length="158" mass="17653">MNMQGAPSSLEQGPPTENEIPKLPADTFKTLPNLEWLDLSENKLSDAGLPLHVFRNLTKSKRLNLDGNHLTAIPPLPQSLQELKMNDNNIRGLHQYSFQGLYNLLTLKPEGNGFHDRNVCPLTFKPLQSLMYLRLDCHSFRAIPSSLQAAAGPEPTQL</sequence>
<dbReference type="Gene3D" id="3.80.10.10">
    <property type="entry name" value="Ribonuclease Inhibitor"/>
    <property type="match status" value="1"/>
</dbReference>
<evidence type="ECO:0000256" key="3">
    <source>
        <dbReference type="SAM" id="MobiDB-lite"/>
    </source>
</evidence>